<protein>
    <submittedName>
        <fullName evidence="1">Uncharacterized protein</fullName>
    </submittedName>
</protein>
<reference evidence="1 2" key="1">
    <citation type="submission" date="2018-11" db="EMBL/GenBank/DDBJ databases">
        <title>Deinococcus shelandsis sp. nov., isolated from South Shetland Islands soil of Antarctica.</title>
        <authorList>
            <person name="Tian J."/>
        </authorList>
    </citation>
    <scope>NUCLEOTIDE SEQUENCE [LARGE SCALE GENOMIC DNA]</scope>
    <source>
        <strain evidence="1 2">S14-83T</strain>
    </source>
</reference>
<dbReference type="OrthoDB" id="67745at2"/>
<evidence type="ECO:0000313" key="1">
    <source>
        <dbReference type="EMBL" id="AZI42172.1"/>
    </source>
</evidence>
<organism evidence="1 2">
    <name type="scientific">Deinococcus psychrotolerans</name>
    <dbReference type="NCBI Taxonomy" id="2489213"/>
    <lineage>
        <taxon>Bacteria</taxon>
        <taxon>Thermotogati</taxon>
        <taxon>Deinococcota</taxon>
        <taxon>Deinococci</taxon>
        <taxon>Deinococcales</taxon>
        <taxon>Deinococcaceae</taxon>
        <taxon>Deinococcus</taxon>
    </lineage>
</organism>
<dbReference type="KEGG" id="dph:EHF33_04935"/>
<name>A0A3G8Y9Z2_9DEIO</name>
<proteinExistence type="predicted"/>
<dbReference type="EMBL" id="CP034183">
    <property type="protein sequence ID" value="AZI42172.1"/>
    <property type="molecule type" value="Genomic_DNA"/>
</dbReference>
<evidence type="ECO:0000313" key="2">
    <source>
        <dbReference type="Proteomes" id="UP000276417"/>
    </source>
</evidence>
<accession>A0A3G8Y9Z2</accession>
<dbReference type="Proteomes" id="UP000276417">
    <property type="component" value="Chromosome 1"/>
</dbReference>
<keyword evidence="2" id="KW-1185">Reference proteome</keyword>
<dbReference type="AlphaFoldDB" id="A0A3G8Y9Z2"/>
<gene>
    <name evidence="1" type="ORF">EHF33_04935</name>
</gene>
<dbReference type="RefSeq" id="WP_124868412.1">
    <property type="nucleotide sequence ID" value="NZ_CP034183.1"/>
</dbReference>
<sequence length="138" mass="15301">MTDFDALQRAIGASLGSRQAEARACEACLTALYQALRHANGPGLPLNNVMMEPASDLFRSIKPAPLGSWHAAWFRLGLCELRVQVRREGSDFVGEYGPSGHFRMHLLSEMEMLGLGREVLSQLIRLYDADAQVSRLKN</sequence>